<name>E8R1H8_ISOPI</name>
<keyword evidence="3" id="KW-1185">Reference proteome</keyword>
<sequence length="267" mass="29961">MCSFIKKTVVGSILGVAALSLIFGTATPSYLRALLSSARDNVKASVPIEFEINRLRQEILNLDDMMRTQISVVVGEEQVVGELKEQLAANRDRLDREAQAIQALRKTFSGSDVKLTSGTPASFSPDEVARELERRFSQFERLERIVAQQEQTLARRQDLIARSYEQLQNFKVKKQELLSRIESVEAQLKANRAAAEPVANPVDSSALTAIETSIRDLEKRVERQAREQEVINQYVAPATVEPRPAFNDVLKRLDDRFGKVESSSTDL</sequence>
<reference evidence="2 3" key="2">
    <citation type="journal article" date="2011" name="Stand. Genomic Sci.">
        <title>Complete genome sequence of Isosphaera pallida type strain (IS1B).</title>
        <authorList>
            <consortium name="US DOE Joint Genome Institute (JGI-PGF)"/>
            <person name="Goker M."/>
            <person name="Cleland D."/>
            <person name="Saunders E."/>
            <person name="Lapidus A."/>
            <person name="Nolan M."/>
            <person name="Lucas S."/>
            <person name="Hammon N."/>
            <person name="Deshpande S."/>
            <person name="Cheng J.F."/>
            <person name="Tapia R."/>
            <person name="Han C."/>
            <person name="Goodwin L."/>
            <person name="Pitluck S."/>
            <person name="Liolios K."/>
            <person name="Pagani I."/>
            <person name="Ivanova N."/>
            <person name="Mavromatis K."/>
            <person name="Pati A."/>
            <person name="Chen A."/>
            <person name="Palaniappan K."/>
            <person name="Land M."/>
            <person name="Hauser L."/>
            <person name="Chang Y.J."/>
            <person name="Jeffries C.D."/>
            <person name="Detter J.C."/>
            <person name="Beck B."/>
            <person name="Woyke T."/>
            <person name="Bristow J."/>
            <person name="Eisen J.A."/>
            <person name="Markowitz V."/>
            <person name="Hugenholtz P."/>
            <person name="Kyrpides N.C."/>
            <person name="Klenk H.P."/>
        </authorList>
    </citation>
    <scope>NUCLEOTIDE SEQUENCE [LARGE SCALE GENOMIC DNA]</scope>
    <source>
        <strain evidence="3">ATCC 43644 / DSM 9630 / IS1B</strain>
    </source>
</reference>
<evidence type="ECO:0000313" key="2">
    <source>
        <dbReference type="EMBL" id="ADV62395.1"/>
    </source>
</evidence>
<evidence type="ECO:0000313" key="3">
    <source>
        <dbReference type="Proteomes" id="UP000008631"/>
    </source>
</evidence>
<dbReference type="KEGG" id="ipa:Isop_1813"/>
<feature type="coiled-coil region" evidence="1">
    <location>
        <begin position="167"/>
        <end position="227"/>
    </location>
</feature>
<gene>
    <name evidence="2" type="ordered locus">Isop_1813</name>
</gene>
<dbReference type="EMBL" id="CP002353">
    <property type="protein sequence ID" value="ADV62395.1"/>
    <property type="molecule type" value="Genomic_DNA"/>
</dbReference>
<dbReference type="Proteomes" id="UP000008631">
    <property type="component" value="Chromosome"/>
</dbReference>
<dbReference type="HOGENOM" id="CLU_1041216_0_0_0"/>
<proteinExistence type="predicted"/>
<dbReference type="InParanoid" id="E8R1H8"/>
<evidence type="ECO:0000256" key="1">
    <source>
        <dbReference type="SAM" id="Coils"/>
    </source>
</evidence>
<dbReference type="AlphaFoldDB" id="E8R1H8"/>
<accession>E8R1H8</accession>
<dbReference type="RefSeq" id="WP_013564683.1">
    <property type="nucleotide sequence ID" value="NC_014962.1"/>
</dbReference>
<reference key="1">
    <citation type="submission" date="2010-11" db="EMBL/GenBank/DDBJ databases">
        <title>The complete sequence of chromosome of Isophaera pallida ATCC 43644.</title>
        <authorList>
            <consortium name="US DOE Joint Genome Institute (JGI-PGF)"/>
            <person name="Lucas S."/>
            <person name="Copeland A."/>
            <person name="Lapidus A."/>
            <person name="Bruce D."/>
            <person name="Goodwin L."/>
            <person name="Pitluck S."/>
            <person name="Kyrpides N."/>
            <person name="Mavromatis K."/>
            <person name="Pagani I."/>
            <person name="Ivanova N."/>
            <person name="Saunders E."/>
            <person name="Brettin T."/>
            <person name="Detter J.C."/>
            <person name="Han C."/>
            <person name="Tapia R."/>
            <person name="Land M."/>
            <person name="Hauser L."/>
            <person name="Markowitz V."/>
            <person name="Cheng J.-F."/>
            <person name="Hugenholtz P."/>
            <person name="Woyke T."/>
            <person name="Wu D."/>
            <person name="Eisen J.A."/>
        </authorList>
    </citation>
    <scope>NUCLEOTIDE SEQUENCE</scope>
    <source>
        <strain>ATCC 43644</strain>
    </source>
</reference>
<evidence type="ECO:0008006" key="4">
    <source>
        <dbReference type="Google" id="ProtNLM"/>
    </source>
</evidence>
<organism evidence="2 3">
    <name type="scientific">Isosphaera pallida (strain ATCC 43644 / DSM 9630 / IS1B)</name>
    <dbReference type="NCBI Taxonomy" id="575540"/>
    <lineage>
        <taxon>Bacteria</taxon>
        <taxon>Pseudomonadati</taxon>
        <taxon>Planctomycetota</taxon>
        <taxon>Planctomycetia</taxon>
        <taxon>Isosphaerales</taxon>
        <taxon>Isosphaeraceae</taxon>
        <taxon>Isosphaera</taxon>
    </lineage>
</organism>
<dbReference type="OrthoDB" id="271886at2"/>
<protein>
    <recommendedName>
        <fullName evidence="4">Signal peptide-containing protein</fullName>
    </recommendedName>
</protein>
<keyword evidence="1" id="KW-0175">Coiled coil</keyword>